<dbReference type="PANTHER" id="PTHR30273">
    <property type="entry name" value="PERIPLASMIC SIGNAL SENSOR AND SIGMA FACTOR ACTIVATOR FECR-RELATED"/>
    <property type="match status" value="1"/>
</dbReference>
<evidence type="ECO:0000313" key="5">
    <source>
        <dbReference type="EMBL" id="MBV4537872.1"/>
    </source>
</evidence>
<reference evidence="4" key="1">
    <citation type="journal article" date="2020" name="Microorganisms">
        <title>Reliable Identification of Environmental Pseudomonas Isolates Using the rpoD Gene.</title>
        <authorList>
            <consortium name="The Broad Institute Genome Sequencing Platform"/>
            <person name="Girard L."/>
            <person name="Lood C."/>
            <person name="Rokni-Zadeh H."/>
            <person name="van Noort V."/>
            <person name="Lavigne R."/>
            <person name="De Mot R."/>
        </authorList>
    </citation>
    <scope>NUCLEOTIDE SEQUENCE</scope>
    <source>
        <strain evidence="4">SWRI10</strain>
    </source>
</reference>
<dbReference type="Gene3D" id="3.55.50.30">
    <property type="match status" value="1"/>
</dbReference>
<keyword evidence="1" id="KW-0812">Transmembrane</keyword>
<comment type="caution">
    <text evidence="4">The sequence shown here is derived from an EMBL/GenBank/DDBJ whole genome shotgun (WGS) entry which is preliminary data.</text>
</comment>
<dbReference type="PANTHER" id="PTHR30273:SF2">
    <property type="entry name" value="PROTEIN FECR"/>
    <property type="match status" value="1"/>
</dbReference>
<dbReference type="Pfam" id="PF16220">
    <property type="entry name" value="DUF4880"/>
    <property type="match status" value="1"/>
</dbReference>
<dbReference type="InterPro" id="IPR006860">
    <property type="entry name" value="FecR"/>
</dbReference>
<evidence type="ECO:0000313" key="4">
    <source>
        <dbReference type="EMBL" id="MBC3440223.1"/>
    </source>
</evidence>
<reference evidence="5" key="3">
    <citation type="submission" date="2021-06" db="EMBL/GenBank/DDBJ databases">
        <title>Updating the genus Pseudomonas: Description of 43 new species and partition of the Pseudomonas putida group.</title>
        <authorList>
            <person name="Girard L."/>
            <person name="Lood C."/>
            <person name="Vandamme P."/>
            <person name="Rokni-Zadeh H."/>
            <person name="Van Noort V."/>
            <person name="Hofte M."/>
            <person name="Lavigne R."/>
            <person name="De Mot R."/>
        </authorList>
    </citation>
    <scope>NUCLEOTIDE SEQUENCE</scope>
    <source>
        <strain evidence="5">SWRI10</strain>
    </source>
</reference>
<feature type="transmembrane region" description="Helical" evidence="1">
    <location>
        <begin position="93"/>
        <end position="112"/>
    </location>
</feature>
<keyword evidence="1" id="KW-1133">Transmembrane helix</keyword>
<dbReference type="Pfam" id="PF04773">
    <property type="entry name" value="FecR"/>
    <property type="match status" value="1"/>
</dbReference>
<feature type="domain" description="FecR N-terminal" evidence="3">
    <location>
        <begin position="13"/>
        <end position="54"/>
    </location>
</feature>
<dbReference type="RefSeq" id="WP_186553793.1">
    <property type="nucleotide sequence ID" value="NZ_JABWRE020000001.1"/>
</dbReference>
<feature type="domain" description="FecR protein" evidence="2">
    <location>
        <begin position="126"/>
        <end position="213"/>
    </location>
</feature>
<dbReference type="Proteomes" id="UP000599879">
    <property type="component" value="Unassembled WGS sequence"/>
</dbReference>
<gene>
    <name evidence="5" type="ORF">HU737_018030</name>
    <name evidence="4" type="ORF">HU737_06010</name>
</gene>
<dbReference type="GO" id="GO:0016989">
    <property type="term" value="F:sigma factor antagonist activity"/>
    <property type="evidence" value="ECO:0007669"/>
    <property type="project" value="TreeGrafter"/>
</dbReference>
<dbReference type="InterPro" id="IPR012373">
    <property type="entry name" value="Ferrdict_sens_TM"/>
</dbReference>
<dbReference type="PIRSF" id="PIRSF018266">
    <property type="entry name" value="FecR"/>
    <property type="match status" value="1"/>
</dbReference>
<organism evidence="4">
    <name type="scientific">Pseudomonas urmiensis</name>
    <dbReference type="NCBI Taxonomy" id="2745493"/>
    <lineage>
        <taxon>Bacteria</taxon>
        <taxon>Pseudomonadati</taxon>
        <taxon>Pseudomonadota</taxon>
        <taxon>Gammaproteobacteria</taxon>
        <taxon>Pseudomonadales</taxon>
        <taxon>Pseudomonadaceae</taxon>
        <taxon>Pseudomonas</taxon>
    </lineage>
</organism>
<dbReference type="EMBL" id="JABWRE020000001">
    <property type="protein sequence ID" value="MBV4537872.1"/>
    <property type="molecule type" value="Genomic_DNA"/>
</dbReference>
<evidence type="ECO:0000259" key="2">
    <source>
        <dbReference type="Pfam" id="PF04773"/>
    </source>
</evidence>
<evidence type="ECO:0000256" key="1">
    <source>
        <dbReference type="SAM" id="Phobius"/>
    </source>
</evidence>
<dbReference type="InterPro" id="IPR032623">
    <property type="entry name" value="FecR_N"/>
</dbReference>
<name>A0A923FZ92_9PSED</name>
<evidence type="ECO:0000259" key="3">
    <source>
        <dbReference type="Pfam" id="PF16220"/>
    </source>
</evidence>
<dbReference type="AlphaFoldDB" id="A0A923FZ92"/>
<keyword evidence="1" id="KW-0472">Membrane</keyword>
<protein>
    <submittedName>
        <fullName evidence="4">FecR family protein</fullName>
    </submittedName>
</protein>
<dbReference type="EMBL" id="JABWRE010000003">
    <property type="protein sequence ID" value="MBC3440223.1"/>
    <property type="molecule type" value="Genomic_DNA"/>
</dbReference>
<dbReference type="Gene3D" id="2.60.120.1440">
    <property type="match status" value="1"/>
</dbReference>
<sequence length="327" mass="35500">MSRTDPICADPAQAALSWLSRINQHPAEAQSAAFKLWLLADPAHRQAYAEAQALWRLSEAPAAKLAGEEQDSLQHYLDAIRQAPARNPWRRRAGALAVAACLVLALGTLGGWQPQFWLQDVQADYTSAGQVQQITLADQSRMTLDAGSAVAIDFAQGERRVRLLRGAAFFEVTHTGQPFLVDAGGGQVRVLGTQFEVREQGGGAQVTVRSGRVAVTSGQGQQPRELTANQQLAYADGVAGQVLAVDSDSRLAWRQGWLNYYQVPLAQVIEDLSRYYPGRIVLLDGEQGLRKVSGSFPVEEPLLALDSLGKVMGFSRSTLLGRLTLLK</sequence>
<reference evidence="4" key="2">
    <citation type="submission" date="2020-07" db="EMBL/GenBank/DDBJ databases">
        <authorList>
            <person name="Lood C."/>
            <person name="Girard L."/>
        </authorList>
    </citation>
    <scope>NUCLEOTIDE SEQUENCE</scope>
    <source>
        <strain evidence="4">SWRI10</strain>
    </source>
</reference>
<accession>A0A923FZ92</accession>
<proteinExistence type="predicted"/>